<name>A0AA38X085_9EURO</name>
<evidence type="ECO:0000313" key="1">
    <source>
        <dbReference type="EMBL" id="KAJ9604363.1"/>
    </source>
</evidence>
<dbReference type="EMBL" id="JAPDRK010000019">
    <property type="protein sequence ID" value="KAJ9604363.1"/>
    <property type="molecule type" value="Genomic_DNA"/>
</dbReference>
<accession>A0AA38X085</accession>
<proteinExistence type="predicted"/>
<evidence type="ECO:0000313" key="2">
    <source>
        <dbReference type="Proteomes" id="UP001172673"/>
    </source>
</evidence>
<comment type="caution">
    <text evidence="1">The sequence shown here is derived from an EMBL/GenBank/DDBJ whole genome shotgun (WGS) entry which is preliminary data.</text>
</comment>
<keyword evidence="2" id="KW-1185">Reference proteome</keyword>
<sequence>MLQRKHLNPKLGLVSLHVPIGSRQALEYNNVTLVRTINTVNNPKFPKLYRRSQHPAANNRASVHTMAAQKSILSMGITVPPELQGKIDAFANRALEAGYDIELLQFDPDNFAPYQKRIEEKLGSKRWDGVMIGFGVRGNPKLTEIFETLVNSASEAVPGVKFGFAGSLDDVFPCLVRNFGRKE</sequence>
<organism evidence="1 2">
    <name type="scientific">Cladophialophora chaetospira</name>
    <dbReference type="NCBI Taxonomy" id="386627"/>
    <lineage>
        <taxon>Eukaryota</taxon>
        <taxon>Fungi</taxon>
        <taxon>Dikarya</taxon>
        <taxon>Ascomycota</taxon>
        <taxon>Pezizomycotina</taxon>
        <taxon>Eurotiomycetes</taxon>
        <taxon>Chaetothyriomycetidae</taxon>
        <taxon>Chaetothyriales</taxon>
        <taxon>Herpotrichiellaceae</taxon>
        <taxon>Cladophialophora</taxon>
    </lineage>
</organism>
<gene>
    <name evidence="1" type="ORF">H2200_011197</name>
</gene>
<protein>
    <submittedName>
        <fullName evidence="1">Uncharacterized protein</fullName>
    </submittedName>
</protein>
<reference evidence="1" key="1">
    <citation type="submission" date="2022-10" db="EMBL/GenBank/DDBJ databases">
        <title>Culturing micro-colonial fungi from biological soil crusts in the Mojave desert and describing Neophaeococcomyces mojavensis, and introducing the new genera and species Taxawa tesnikishii.</title>
        <authorList>
            <person name="Kurbessoian T."/>
            <person name="Stajich J.E."/>
        </authorList>
    </citation>
    <scope>NUCLEOTIDE SEQUENCE</scope>
    <source>
        <strain evidence="1">TK_41</strain>
    </source>
</reference>
<dbReference type="Proteomes" id="UP001172673">
    <property type="component" value="Unassembled WGS sequence"/>
</dbReference>
<dbReference type="AlphaFoldDB" id="A0AA38X085"/>